<feature type="region of interest" description="Disordered" evidence="1">
    <location>
        <begin position="1033"/>
        <end position="1060"/>
    </location>
</feature>
<feature type="compositionally biased region" description="Basic and acidic residues" evidence="1">
    <location>
        <begin position="290"/>
        <end position="313"/>
    </location>
</feature>
<feature type="compositionally biased region" description="Basic and acidic residues" evidence="1">
    <location>
        <begin position="772"/>
        <end position="808"/>
    </location>
</feature>
<feature type="region of interest" description="Disordered" evidence="1">
    <location>
        <begin position="290"/>
        <end position="327"/>
    </location>
</feature>
<sequence length="1276" mass="141248">MKSKTRLDSAVFQLTPTRTRCDLFIVANGVREKIASGLLNPFLAHLKTAQDQIAKGGYSITLEPRVDSDTTWFTKGTMERFVRFVSTPEVLERVNTIESEILQIEESIAMQSNENMGLNTQVEAHQNKVEDHQVGYLESTEGVKPTHDSDTEKAIVLYQPGAYPPEANGSTTQERNSKVQLLKVLETRKVVLQKEQGMAFARAVAAGFEMDHIVHLISFGECFGATRLMDACIKFVQLWKEKHETGQWLEIDSAETMSGPSDVSSMIAPGTVISIEAKKQNESGELWHESNVDLSKEGSGKASHDTGAEKRPPLDTQIPPGSQEYFQGQYQHPMYPQWPIHPHGAPPIFQPYPMHAMPYYQNYPGNGPFFQPPYPPMDDPRFNPTQRVGQRRQSMESKDSNTESESGEPGVPRMRPQDVSELENEGSQGREPRRKGGRASKKQAGMVVIRNINYITSKKNNSGSESESASDRETDDEFQDEMKLRNSKTSEIGAKDTSSTNIYSPSGKDDGVYGEEADGESWQAFQKFLLRNDDKDVHNTDQNMFSMDKEAQVKQPKNKTGPDPIIPRGQELSELHDGRMIDLDINSHKATRLFATSSEELVASGRDFSGEFSNSRANVHEKELEGGRGGHRRLTKDDFMIHRRENQFGLMNSQSDPLDGNELGHSSDNWDMRPPHAVIDESFVVPFRSGLQDQSRTGNRTPIDMDAEFPSGQLDTEDPSSRVQSHISSYEPEDMSLIRARGTEWESIGYDPAIDYDMQAQADDVGSVQNRTQDDTVRDVKKGQKELVKDKKSKGQDSLEKRKIEAATRKGKPSKLGPSTEAQARAANLRAFKADLQKMKKENEEEELKRLEALKRERQKRIAGRGNSSPAQSQHPSQMKPRLPTKLSPNSHKASKFSDSGPGSSSPIQKLPIRTASMGSNESEKVSKPSRLSNSGRLAVNKLSRSVSSLPELKKDKDVTTPEPKVPTARTRRLSEPKTSTNRHDAPVKLRSPNPVSKSKVSDEPEIKKISAIMSLDRTKAATLPELKLRTPKGTSDIIENKSAAKDTQKANGTRSLVTPNSTEVVVNKEYTSHDRIGEDNPIIEKGAKPDLVPEYAAIHAPVSPQLTGEVVAAQNPSECQFNGESSSHKVKKGREGKETPNISSIGISGKPYQAPYAWVSSVEDRCATQLEYANAPKKEIAATNEETTNAQVSDFGDLNSLEESPDSSEKPRGKDPSKGFKRLLKFGRKNNGSSAGEHSVDSDKLTTNGSHGDDHSASSTPYEGIYVSTLAHQGD</sequence>
<dbReference type="Proteomes" id="UP000631114">
    <property type="component" value="Unassembled WGS sequence"/>
</dbReference>
<evidence type="ECO:0008006" key="4">
    <source>
        <dbReference type="Google" id="ProtNLM"/>
    </source>
</evidence>
<evidence type="ECO:0000313" key="2">
    <source>
        <dbReference type="EMBL" id="KAF9610155.1"/>
    </source>
</evidence>
<gene>
    <name evidence="2" type="ORF">IFM89_020287</name>
</gene>
<feature type="compositionally biased region" description="Low complexity" evidence="1">
    <location>
        <begin position="457"/>
        <end position="467"/>
    </location>
</feature>
<feature type="compositionally biased region" description="Basic residues" evidence="1">
    <location>
        <begin position="432"/>
        <end position="441"/>
    </location>
</feature>
<feature type="compositionally biased region" description="Basic residues" evidence="1">
    <location>
        <begin position="1220"/>
        <end position="1229"/>
    </location>
</feature>
<feature type="compositionally biased region" description="Basic and acidic residues" evidence="1">
    <location>
        <begin position="1208"/>
        <end position="1219"/>
    </location>
</feature>
<proteinExistence type="predicted"/>
<evidence type="ECO:0000313" key="3">
    <source>
        <dbReference type="Proteomes" id="UP000631114"/>
    </source>
</evidence>
<feature type="compositionally biased region" description="Polar residues" evidence="1">
    <location>
        <begin position="866"/>
        <end position="877"/>
    </location>
</feature>
<organism evidence="2 3">
    <name type="scientific">Coptis chinensis</name>
    <dbReference type="NCBI Taxonomy" id="261450"/>
    <lineage>
        <taxon>Eukaryota</taxon>
        <taxon>Viridiplantae</taxon>
        <taxon>Streptophyta</taxon>
        <taxon>Embryophyta</taxon>
        <taxon>Tracheophyta</taxon>
        <taxon>Spermatophyta</taxon>
        <taxon>Magnoliopsida</taxon>
        <taxon>Ranunculales</taxon>
        <taxon>Ranunculaceae</taxon>
        <taxon>Coptidoideae</taxon>
        <taxon>Coptis</taxon>
    </lineage>
</organism>
<dbReference type="PANTHER" id="PTHR31008">
    <property type="entry name" value="COP1-INTERACTING PROTEIN-RELATED"/>
    <property type="match status" value="1"/>
</dbReference>
<evidence type="ECO:0000256" key="1">
    <source>
        <dbReference type="SAM" id="MobiDB-lite"/>
    </source>
</evidence>
<dbReference type="EMBL" id="JADFTS010000004">
    <property type="protein sequence ID" value="KAF9610155.1"/>
    <property type="molecule type" value="Genomic_DNA"/>
</dbReference>
<dbReference type="PANTHER" id="PTHR31008:SF2">
    <property type="entry name" value="COP1-INTERACTING PROTEIN-LIKE PROTEIN"/>
    <property type="match status" value="1"/>
</dbReference>
<reference evidence="2 3" key="1">
    <citation type="submission" date="2020-10" db="EMBL/GenBank/DDBJ databases">
        <title>The Coptis chinensis genome and diversification of protoberbering-type alkaloids.</title>
        <authorList>
            <person name="Wang B."/>
            <person name="Shu S."/>
            <person name="Song C."/>
            <person name="Liu Y."/>
        </authorList>
    </citation>
    <scope>NUCLEOTIDE SEQUENCE [LARGE SCALE GENOMIC DNA]</scope>
    <source>
        <strain evidence="2">HL-2020</strain>
        <tissue evidence="2">Leaf</tissue>
    </source>
</reference>
<feature type="region of interest" description="Disordered" evidence="1">
    <location>
        <begin position="766"/>
        <end position="1004"/>
    </location>
</feature>
<feature type="region of interest" description="Disordered" evidence="1">
    <location>
        <begin position="690"/>
        <end position="729"/>
    </location>
</feature>
<feature type="compositionally biased region" description="Polar residues" evidence="1">
    <location>
        <begin position="383"/>
        <end position="392"/>
    </location>
</feature>
<feature type="region of interest" description="Disordered" evidence="1">
    <location>
        <begin position="1119"/>
        <end position="1149"/>
    </location>
</feature>
<accession>A0A835I1W9</accession>
<dbReference type="OrthoDB" id="1928292at2759"/>
<name>A0A835I1W9_9MAGN</name>
<feature type="region of interest" description="Disordered" evidence="1">
    <location>
        <begin position="369"/>
        <end position="516"/>
    </location>
</feature>
<comment type="caution">
    <text evidence="2">The sequence shown here is derived from an EMBL/GenBank/DDBJ whole genome shotgun (WGS) entry which is preliminary data.</text>
</comment>
<feature type="compositionally biased region" description="Basic and acidic residues" evidence="1">
    <location>
        <begin position="1039"/>
        <end position="1049"/>
    </location>
</feature>
<feature type="compositionally biased region" description="Polar residues" evidence="1">
    <location>
        <begin position="691"/>
        <end position="700"/>
    </location>
</feature>
<feature type="region of interest" description="Disordered" evidence="1">
    <location>
        <begin position="548"/>
        <end position="567"/>
    </location>
</feature>
<feature type="compositionally biased region" description="Basic and acidic residues" evidence="1">
    <location>
        <begin position="832"/>
        <end position="856"/>
    </location>
</feature>
<protein>
    <recommendedName>
        <fullName evidence="4">COP1-interacting protein 7</fullName>
    </recommendedName>
</protein>
<feature type="compositionally biased region" description="Low complexity" evidence="1">
    <location>
        <begin position="898"/>
        <end position="907"/>
    </location>
</feature>
<feature type="region of interest" description="Disordered" evidence="1">
    <location>
        <begin position="1180"/>
        <end position="1276"/>
    </location>
</feature>
<keyword evidence="3" id="KW-1185">Reference proteome</keyword>
<feature type="compositionally biased region" description="Polar residues" evidence="1">
    <location>
        <begin position="1050"/>
        <end position="1060"/>
    </location>
</feature>
<dbReference type="AlphaFoldDB" id="A0A835I1W9"/>